<dbReference type="PANTHER" id="PTHR23517">
    <property type="entry name" value="RESISTANCE PROTEIN MDTM, PUTATIVE-RELATED-RELATED"/>
    <property type="match status" value="1"/>
</dbReference>
<feature type="transmembrane region" description="Helical" evidence="7">
    <location>
        <begin position="419"/>
        <end position="440"/>
    </location>
</feature>
<feature type="transmembrane region" description="Helical" evidence="7">
    <location>
        <begin position="167"/>
        <end position="188"/>
    </location>
</feature>
<keyword evidence="2" id="KW-0813">Transport</keyword>
<keyword evidence="4 7" id="KW-0812">Transmembrane</keyword>
<gene>
    <name evidence="8" type="ORF">GCM10007207_17960</name>
</gene>
<evidence type="ECO:0000256" key="3">
    <source>
        <dbReference type="ARBA" id="ARBA00022475"/>
    </source>
</evidence>
<evidence type="ECO:0000256" key="2">
    <source>
        <dbReference type="ARBA" id="ARBA00022448"/>
    </source>
</evidence>
<name>A0ABQ1M0T2_9PROT</name>
<evidence type="ECO:0000313" key="8">
    <source>
        <dbReference type="EMBL" id="GGC32877.1"/>
    </source>
</evidence>
<evidence type="ECO:0000256" key="7">
    <source>
        <dbReference type="SAM" id="Phobius"/>
    </source>
</evidence>
<dbReference type="SUPFAM" id="SSF103473">
    <property type="entry name" value="MFS general substrate transporter"/>
    <property type="match status" value="1"/>
</dbReference>
<dbReference type="Gene3D" id="1.20.1250.20">
    <property type="entry name" value="MFS general substrate transporter like domains"/>
    <property type="match status" value="2"/>
</dbReference>
<feature type="transmembrane region" description="Helical" evidence="7">
    <location>
        <begin position="194"/>
        <end position="214"/>
    </location>
</feature>
<evidence type="ECO:0000256" key="6">
    <source>
        <dbReference type="ARBA" id="ARBA00023136"/>
    </source>
</evidence>
<dbReference type="InterPro" id="IPR036259">
    <property type="entry name" value="MFS_trans_sf"/>
</dbReference>
<dbReference type="RefSeq" id="WP_188426441.1">
    <property type="nucleotide sequence ID" value="NZ_BMCH01000004.1"/>
</dbReference>
<dbReference type="InterPro" id="IPR011701">
    <property type="entry name" value="MFS"/>
</dbReference>
<feature type="transmembrane region" description="Helical" evidence="7">
    <location>
        <begin position="35"/>
        <end position="55"/>
    </location>
</feature>
<feature type="transmembrane region" description="Helical" evidence="7">
    <location>
        <begin position="107"/>
        <end position="125"/>
    </location>
</feature>
<accession>A0ABQ1M0T2</accession>
<protein>
    <submittedName>
        <fullName evidence="8">MFS transporter</fullName>
    </submittedName>
</protein>
<evidence type="ECO:0000256" key="1">
    <source>
        <dbReference type="ARBA" id="ARBA00004651"/>
    </source>
</evidence>
<organism evidence="8 9">
    <name type="scientific">Asaia siamensis</name>
    <dbReference type="NCBI Taxonomy" id="110479"/>
    <lineage>
        <taxon>Bacteria</taxon>
        <taxon>Pseudomonadati</taxon>
        <taxon>Pseudomonadota</taxon>
        <taxon>Alphaproteobacteria</taxon>
        <taxon>Acetobacterales</taxon>
        <taxon>Acetobacteraceae</taxon>
        <taxon>Asaia</taxon>
    </lineage>
</organism>
<dbReference type="Proteomes" id="UP000637769">
    <property type="component" value="Unassembled WGS sequence"/>
</dbReference>
<evidence type="ECO:0000256" key="4">
    <source>
        <dbReference type="ARBA" id="ARBA00022692"/>
    </source>
</evidence>
<feature type="transmembrane region" description="Helical" evidence="7">
    <location>
        <begin position="131"/>
        <end position="155"/>
    </location>
</feature>
<keyword evidence="6 7" id="KW-0472">Membrane</keyword>
<feature type="transmembrane region" description="Helical" evidence="7">
    <location>
        <begin position="235"/>
        <end position="256"/>
    </location>
</feature>
<dbReference type="PANTHER" id="PTHR23517:SF15">
    <property type="entry name" value="PROTON-DEPENDENT OLIGOPEPTIDE FAMILY TRANSPORT PROTEIN"/>
    <property type="match status" value="1"/>
</dbReference>
<evidence type="ECO:0000313" key="9">
    <source>
        <dbReference type="Proteomes" id="UP000637769"/>
    </source>
</evidence>
<feature type="transmembrane region" description="Helical" evidence="7">
    <location>
        <begin position="286"/>
        <end position="310"/>
    </location>
</feature>
<feature type="transmembrane region" description="Helical" evidence="7">
    <location>
        <begin position="322"/>
        <end position="341"/>
    </location>
</feature>
<feature type="transmembrane region" description="Helical" evidence="7">
    <location>
        <begin position="75"/>
        <end position="95"/>
    </location>
</feature>
<evidence type="ECO:0000256" key="5">
    <source>
        <dbReference type="ARBA" id="ARBA00022989"/>
    </source>
</evidence>
<keyword evidence="5 7" id="KW-1133">Transmembrane helix</keyword>
<feature type="transmembrane region" description="Helical" evidence="7">
    <location>
        <begin position="389"/>
        <end position="407"/>
    </location>
</feature>
<comment type="subcellular location">
    <subcellularLocation>
        <location evidence="1">Cell membrane</location>
        <topology evidence="1">Multi-pass membrane protein</topology>
    </subcellularLocation>
</comment>
<dbReference type="EMBL" id="BMCH01000004">
    <property type="protein sequence ID" value="GGC32877.1"/>
    <property type="molecule type" value="Genomic_DNA"/>
</dbReference>
<dbReference type="Pfam" id="PF07690">
    <property type="entry name" value="MFS_1"/>
    <property type="match status" value="1"/>
</dbReference>
<sequence length="447" mass="48701">MSDPAPRPLKAHPAGLYFIAAAQGAWYFSRYSTQAILVLYLAHVVYAAPQGGAFPGVDTLRRLLSWEAQTANPQALASTTIGLLALCMIPTQIFGGFLSDRFLGRRYGAMTGLVFLTLAPVFWAFDTSFILALPCFVLGLSFAVNLFAQVGDLYADDDPRRPDAYQIMSLVQEAAVIIGPTFCGWLAARYGWHYGFAAAGSVMLAGTLAYGMGWRHLPSPAPSRDGARPQGASPLALLRLGMRIALLIPMLAMIFICNEQIYDTYLIWGEQHYDRHLFGWVFPASWLMSLDAGVSFITQIMAIAFWRFYMRRRGMPGEWGQIVSFGMIGLVAPLVLAYASVLHSGGGQISMSWGLMFHVVNDLAMATIMPISLALFIKLAPVSAKSMAAAAYALVARLADIMAGQIGQNLPSWGSTRFWLLHTAIMAIGLALLIAARPLYKIGNPQT</sequence>
<feature type="transmembrane region" description="Helical" evidence="7">
    <location>
        <begin position="12"/>
        <end position="28"/>
    </location>
</feature>
<proteinExistence type="predicted"/>
<reference evidence="9" key="1">
    <citation type="journal article" date="2019" name="Int. J. Syst. Evol. Microbiol.">
        <title>The Global Catalogue of Microorganisms (GCM) 10K type strain sequencing project: providing services to taxonomists for standard genome sequencing and annotation.</title>
        <authorList>
            <consortium name="The Broad Institute Genomics Platform"/>
            <consortium name="The Broad Institute Genome Sequencing Center for Infectious Disease"/>
            <person name="Wu L."/>
            <person name="Ma J."/>
        </authorList>
    </citation>
    <scope>NUCLEOTIDE SEQUENCE [LARGE SCALE GENOMIC DNA]</scope>
    <source>
        <strain evidence="9">CCM 7132</strain>
    </source>
</reference>
<keyword evidence="9" id="KW-1185">Reference proteome</keyword>
<keyword evidence="3" id="KW-1003">Cell membrane</keyword>
<comment type="caution">
    <text evidence="8">The sequence shown here is derived from an EMBL/GenBank/DDBJ whole genome shotgun (WGS) entry which is preliminary data.</text>
</comment>
<dbReference type="InterPro" id="IPR050171">
    <property type="entry name" value="MFS_Transporters"/>
</dbReference>
<feature type="transmembrane region" description="Helical" evidence="7">
    <location>
        <begin position="353"/>
        <end position="377"/>
    </location>
</feature>